<dbReference type="RefSeq" id="WP_102696037.1">
    <property type="nucleotide sequence ID" value="NZ_JALCYA010000002.1"/>
</dbReference>
<evidence type="ECO:0000256" key="2">
    <source>
        <dbReference type="ARBA" id="ARBA00022801"/>
    </source>
</evidence>
<dbReference type="GO" id="GO:0005524">
    <property type="term" value="F:ATP binding"/>
    <property type="evidence" value="ECO:0007669"/>
    <property type="project" value="UniProtKB-KW"/>
</dbReference>
<dbReference type="EMBL" id="PNGG01000001">
    <property type="protein sequence ID" value="PMC20512.1"/>
    <property type="molecule type" value="Genomic_DNA"/>
</dbReference>
<keyword evidence="3" id="KW-0067">ATP-binding</keyword>
<name>A0A2N6QLI5_9STAP</name>
<dbReference type="Pfam" id="PF19263">
    <property type="entry name" value="DUF5906"/>
    <property type="match status" value="1"/>
</dbReference>
<reference evidence="5 6" key="1">
    <citation type="submission" date="2017-09" db="EMBL/GenBank/DDBJ databases">
        <title>Bacterial strain isolated from the female urinary microbiota.</title>
        <authorList>
            <person name="Thomas-White K."/>
            <person name="Kumar N."/>
            <person name="Forster S."/>
            <person name="Putonti C."/>
            <person name="Lawley T."/>
            <person name="Wolfe A.J."/>
        </authorList>
    </citation>
    <scope>NUCLEOTIDE SEQUENCE [LARGE SCALE GENOMIC DNA]</scope>
    <source>
        <strain evidence="5 6">UMB0834</strain>
    </source>
</reference>
<proteinExistence type="predicted"/>
<dbReference type="SMART" id="SM00885">
    <property type="entry name" value="D5_N"/>
    <property type="match status" value="1"/>
</dbReference>
<dbReference type="SUPFAM" id="SSF52540">
    <property type="entry name" value="P-loop containing nucleoside triphosphate hydrolases"/>
    <property type="match status" value="1"/>
</dbReference>
<dbReference type="PANTHER" id="PTHR35372">
    <property type="entry name" value="ATP BINDING PROTEIN-RELATED"/>
    <property type="match status" value="1"/>
</dbReference>
<dbReference type="PROSITE" id="PS51206">
    <property type="entry name" value="SF3_HELICASE_1"/>
    <property type="match status" value="1"/>
</dbReference>
<accession>A0A2N6QLI5</accession>
<dbReference type="InterPro" id="IPR054468">
    <property type="entry name" value="NrSPol-like_HBD"/>
</dbReference>
<organism evidence="5 6">
    <name type="scientific">Staphylococcus pettenkoferi</name>
    <dbReference type="NCBI Taxonomy" id="170573"/>
    <lineage>
        <taxon>Bacteria</taxon>
        <taxon>Bacillati</taxon>
        <taxon>Bacillota</taxon>
        <taxon>Bacilli</taxon>
        <taxon>Bacillales</taxon>
        <taxon>Staphylococcaceae</taxon>
        <taxon>Staphylococcus</taxon>
    </lineage>
</organism>
<dbReference type="InterPro" id="IPR027417">
    <property type="entry name" value="P-loop_NTPase"/>
</dbReference>
<dbReference type="InterPro" id="IPR014015">
    <property type="entry name" value="Helicase_SF3_DNA-vir"/>
</dbReference>
<gene>
    <name evidence="5" type="ORF">CJ235_02235</name>
</gene>
<dbReference type="InterPro" id="IPR014818">
    <property type="entry name" value="Phage/plasmid_primase_P4_C"/>
</dbReference>
<keyword evidence="1" id="KW-0547">Nucleotide-binding</keyword>
<keyword evidence="2" id="KW-0378">Hydrolase</keyword>
<evidence type="ECO:0000256" key="1">
    <source>
        <dbReference type="ARBA" id="ARBA00022741"/>
    </source>
</evidence>
<protein>
    <submittedName>
        <fullName evidence="5">DNA primase</fullName>
    </submittedName>
</protein>
<evidence type="ECO:0000259" key="4">
    <source>
        <dbReference type="PROSITE" id="PS51206"/>
    </source>
</evidence>
<dbReference type="Proteomes" id="UP000235748">
    <property type="component" value="Unassembled WGS sequence"/>
</dbReference>
<dbReference type="AlphaFoldDB" id="A0A2N6QLI5"/>
<evidence type="ECO:0000313" key="6">
    <source>
        <dbReference type="Proteomes" id="UP000235748"/>
    </source>
</evidence>
<evidence type="ECO:0000256" key="3">
    <source>
        <dbReference type="ARBA" id="ARBA00022840"/>
    </source>
</evidence>
<dbReference type="NCBIfam" id="TIGR01613">
    <property type="entry name" value="primase_Cterm"/>
    <property type="match status" value="1"/>
</dbReference>
<comment type="caution">
    <text evidence="5">The sequence shown here is derived from an EMBL/GenBank/DDBJ whole genome shotgun (WGS) entry which is preliminary data.</text>
</comment>
<dbReference type="Gene3D" id="3.40.50.300">
    <property type="entry name" value="P-loop containing nucleotide triphosphate hydrolases"/>
    <property type="match status" value="1"/>
</dbReference>
<feature type="domain" description="SF3 helicase" evidence="4">
    <location>
        <begin position="487"/>
        <end position="646"/>
    </location>
</feature>
<dbReference type="InterPro" id="IPR045455">
    <property type="entry name" value="NrS-1_pol-like_helicase"/>
</dbReference>
<evidence type="ECO:0000313" key="5">
    <source>
        <dbReference type="EMBL" id="PMC20512.1"/>
    </source>
</evidence>
<dbReference type="InterPro" id="IPR006500">
    <property type="entry name" value="Helicase_put_C_phage/plasmid"/>
</dbReference>
<dbReference type="InterPro" id="IPR051620">
    <property type="entry name" value="ORF904-like_C"/>
</dbReference>
<sequence length="780" mass="91124">MSLNTRSNIPDELKQLNNWCVWKFQERNGKRTKIPFNAETGEFAKSNDPSTWSSYETAINAENVDGVGFFFEPPYLGIDIDDIDDALHRYFQGDKIDNIVAEFNEAFKSYTEISPSGNGLHIIVKGQIPGSRRRKNNIEMYDSGRFFTMTGKTIGKYKQVTEVSQRVFKTIYDKYFPDNTIQYPSSNNYQQNIHNLSETDVINEIFNSKQAKLFDDLMKGNYEPYYTSHSEADMALANILAFWCAKDYSQMDSIFRQSNLYRDKWDEKRKNSTYGEQTLFKAINETNNIYTPKQQTDDNPLRYALSKLFDNQEETKEFPIRSYDDTGNADRFIDRYGNLYKYSYIANKFYIYDGMKWKIDDKGSIRKLIDEMIESIKNEKVLHSEDVTEEEAREVFQKFYKKTRGTQAKKNIMNELMHRRPATPDDFDKDDMLINVANGYIDLTSRELYKHDINKMFSQITNTDYTEKMQPAVWLDFLNDIFAGDKAVIRYIQKALGYSLTGSTREQVMFILFGKGRNGKSIFVEVISEILGDYSNNMQAKSLMVKKNDNVNTDIARLSKARFVTSSEPNEGFRFDEGLIKQLTGGDKVTARFLYAEEFEYTPKFKIWVSTNHKPIIRGTDDGIWRRLVLIPFDVQIPEEKVDKDLKYKLLREAPAILNWMAEGAYMWMQEGLEMPDKLKAAVQKYRNEMDTLGQFIEDCCKVDKYSSEKVSNLHQAYKTWSNDNLTSTKVLGMKSFSQKMEERFVKESRRDANYFIGIEIDHTKSFEEQKYPGIRKVFD</sequence>
<dbReference type="Pfam" id="PF22763">
    <property type="entry name" value="NrS1-1_pol-like_HBD"/>
    <property type="match status" value="1"/>
</dbReference>
<dbReference type="GO" id="GO:0016787">
    <property type="term" value="F:hydrolase activity"/>
    <property type="evidence" value="ECO:0007669"/>
    <property type="project" value="UniProtKB-KW"/>
</dbReference>
<dbReference type="Pfam" id="PF08706">
    <property type="entry name" value="D5_N"/>
    <property type="match status" value="1"/>
</dbReference>
<dbReference type="PANTHER" id="PTHR35372:SF2">
    <property type="entry name" value="SF3 HELICASE DOMAIN-CONTAINING PROTEIN"/>
    <property type="match status" value="1"/>
</dbReference>